<name>A0A3G9IXB6_9BACL</name>
<feature type="transmembrane region" description="Helical" evidence="1">
    <location>
        <begin position="52"/>
        <end position="74"/>
    </location>
</feature>
<evidence type="ECO:0000313" key="3">
    <source>
        <dbReference type="Proteomes" id="UP000275368"/>
    </source>
</evidence>
<keyword evidence="3" id="KW-1185">Reference proteome</keyword>
<evidence type="ECO:0000256" key="1">
    <source>
        <dbReference type="SAM" id="Phobius"/>
    </source>
</evidence>
<dbReference type="Proteomes" id="UP000275368">
    <property type="component" value="Chromosome"/>
</dbReference>
<dbReference type="EMBL" id="AP019308">
    <property type="protein sequence ID" value="BBH20785.1"/>
    <property type="molecule type" value="Genomic_DNA"/>
</dbReference>
<feature type="transmembrane region" description="Helical" evidence="1">
    <location>
        <begin position="288"/>
        <end position="309"/>
    </location>
</feature>
<dbReference type="AlphaFoldDB" id="A0A3G9IXB6"/>
<reference evidence="2 3" key="1">
    <citation type="submission" date="2018-11" db="EMBL/GenBank/DDBJ databases">
        <title>Complete genome sequence of Paenibacillus baekrokdamisoli strain KCTC 33723.</title>
        <authorList>
            <person name="Kang S.W."/>
            <person name="Lee K.C."/>
            <person name="Kim K.K."/>
            <person name="Kim J.S."/>
            <person name="Kim D.S."/>
            <person name="Ko S.H."/>
            <person name="Yang S.H."/>
            <person name="Lee J.S."/>
        </authorList>
    </citation>
    <scope>NUCLEOTIDE SEQUENCE [LARGE SCALE GENOMIC DNA]</scope>
    <source>
        <strain evidence="2 3">KCTC 33723</strain>
    </source>
</reference>
<dbReference type="Pfam" id="PF13803">
    <property type="entry name" value="DUF4184"/>
    <property type="match status" value="1"/>
</dbReference>
<keyword evidence="1" id="KW-0472">Membrane</keyword>
<feature type="transmembrane region" description="Helical" evidence="1">
    <location>
        <begin position="154"/>
        <end position="172"/>
    </location>
</feature>
<gene>
    <name evidence="2" type="ORF">Back11_21300</name>
</gene>
<evidence type="ECO:0008006" key="4">
    <source>
        <dbReference type="Google" id="ProtNLM"/>
    </source>
</evidence>
<dbReference type="InterPro" id="IPR025238">
    <property type="entry name" value="DUF4184"/>
</dbReference>
<feature type="transmembrane region" description="Helical" evidence="1">
    <location>
        <begin position="226"/>
        <end position="248"/>
    </location>
</feature>
<dbReference type="KEGG" id="pbk:Back11_21300"/>
<accession>A0A3G9IXB6</accession>
<keyword evidence="1" id="KW-0812">Transmembrane</keyword>
<proteinExistence type="predicted"/>
<feature type="transmembrane region" description="Helical" evidence="1">
    <location>
        <begin position="257"/>
        <end position="276"/>
    </location>
</feature>
<feature type="transmembrane region" description="Helical" evidence="1">
    <location>
        <begin position="105"/>
        <end position="125"/>
    </location>
</feature>
<sequence>MPFTFSHPLYSVPLYRAAPKWLSITGLLLGSMAPDLEYFVAMESYRTIGHSLVGFLIMGLPLCIALAIAFHLVVKPVLPKFMPSAGGLEQYVTSMTSTRWEIRSVRAWIVLLVSLFIGFLTHLFMDSWTHRYGGFVEVFPILKEEIAGNGSYHWLQYGFSVIGLIVPAFMLVRHYLKWQAVNSSEISAVGLRTASYTKTMLWMGLIVNGSVLLILKLSFAYHRLWWGSYIVAPMTSLLFGLFTVSMLYKAIQHRRKLAGIGSLFLYGTVMILYKILETTSYWQDRQLSLWVSYLITWSIILAFTSWLITRHGQPETKRRQIHFSDERLANNHFK</sequence>
<protein>
    <recommendedName>
        <fullName evidence="4">DUF4184 domain-containing protein</fullName>
    </recommendedName>
</protein>
<feature type="transmembrane region" description="Helical" evidence="1">
    <location>
        <begin position="200"/>
        <end position="220"/>
    </location>
</feature>
<organism evidence="2 3">
    <name type="scientific">Paenibacillus baekrokdamisoli</name>
    <dbReference type="NCBI Taxonomy" id="1712516"/>
    <lineage>
        <taxon>Bacteria</taxon>
        <taxon>Bacillati</taxon>
        <taxon>Bacillota</taxon>
        <taxon>Bacilli</taxon>
        <taxon>Bacillales</taxon>
        <taxon>Paenibacillaceae</taxon>
        <taxon>Paenibacillus</taxon>
    </lineage>
</organism>
<dbReference type="RefSeq" id="WP_183530720.1">
    <property type="nucleotide sequence ID" value="NZ_JACHXC010000005.1"/>
</dbReference>
<keyword evidence="1" id="KW-1133">Transmembrane helix</keyword>
<evidence type="ECO:0000313" key="2">
    <source>
        <dbReference type="EMBL" id="BBH20785.1"/>
    </source>
</evidence>